<comment type="caution">
    <text evidence="7">The sequence shown here is derived from an EMBL/GenBank/DDBJ whole genome shotgun (WGS) entry which is preliminary data.</text>
</comment>
<keyword evidence="5" id="KW-0472">Membrane</keyword>
<feature type="domain" description="VWFA" evidence="6">
    <location>
        <begin position="103"/>
        <end position="207"/>
    </location>
</feature>
<evidence type="ECO:0000259" key="6">
    <source>
        <dbReference type="Pfam" id="PF13519"/>
    </source>
</evidence>
<feature type="repeat" description="TPR" evidence="3">
    <location>
        <begin position="406"/>
        <end position="439"/>
    </location>
</feature>
<dbReference type="PROSITE" id="PS50005">
    <property type="entry name" value="TPR"/>
    <property type="match status" value="1"/>
</dbReference>
<dbReference type="PANTHER" id="PTHR22550">
    <property type="entry name" value="SPORE GERMINATION PROTEIN"/>
    <property type="match status" value="1"/>
</dbReference>
<protein>
    <submittedName>
        <fullName evidence="7">Transporter</fullName>
    </submittedName>
</protein>
<keyword evidence="2 3" id="KW-0802">TPR repeat</keyword>
<keyword evidence="5" id="KW-0812">Transmembrane</keyword>
<dbReference type="SUPFAM" id="SSF53300">
    <property type="entry name" value="vWA-like"/>
    <property type="match status" value="1"/>
</dbReference>
<keyword evidence="1" id="KW-0677">Repeat</keyword>
<keyword evidence="5" id="KW-1133">Transmembrane helix</keyword>
<feature type="transmembrane region" description="Helical" evidence="5">
    <location>
        <begin position="66"/>
        <end position="88"/>
    </location>
</feature>
<dbReference type="EMBL" id="BMWZ01000009">
    <property type="protein sequence ID" value="GGZ91730.1"/>
    <property type="molecule type" value="Genomic_DNA"/>
</dbReference>
<dbReference type="Pfam" id="PF07719">
    <property type="entry name" value="TPR_2"/>
    <property type="match status" value="1"/>
</dbReference>
<dbReference type="Pfam" id="PF13519">
    <property type="entry name" value="VWA_2"/>
    <property type="match status" value="1"/>
</dbReference>
<dbReference type="InterPro" id="IPR013105">
    <property type="entry name" value="TPR_2"/>
</dbReference>
<dbReference type="AlphaFoldDB" id="A0A918R9G0"/>
<feature type="region of interest" description="Disordered" evidence="4">
    <location>
        <begin position="453"/>
        <end position="528"/>
    </location>
</feature>
<dbReference type="SMART" id="SM00028">
    <property type="entry name" value="TPR"/>
    <property type="match status" value="1"/>
</dbReference>
<name>A0A918R9G0_9FLAO</name>
<evidence type="ECO:0000256" key="4">
    <source>
        <dbReference type="SAM" id="MobiDB-lite"/>
    </source>
</evidence>
<dbReference type="Gene3D" id="3.40.50.410">
    <property type="entry name" value="von Willebrand factor, type A domain"/>
    <property type="match status" value="1"/>
</dbReference>
<evidence type="ECO:0000256" key="3">
    <source>
        <dbReference type="PROSITE-ProRule" id="PRU00339"/>
    </source>
</evidence>
<dbReference type="Proteomes" id="UP000636004">
    <property type="component" value="Unassembled WGS sequence"/>
</dbReference>
<evidence type="ECO:0000313" key="7">
    <source>
        <dbReference type="EMBL" id="GGZ91730.1"/>
    </source>
</evidence>
<evidence type="ECO:0000313" key="8">
    <source>
        <dbReference type="Proteomes" id="UP000636004"/>
    </source>
</evidence>
<dbReference type="Gene3D" id="1.25.40.10">
    <property type="entry name" value="Tetratricopeptide repeat domain"/>
    <property type="match status" value="1"/>
</dbReference>
<reference evidence="7" key="2">
    <citation type="submission" date="2020-09" db="EMBL/GenBank/DDBJ databases">
        <authorList>
            <person name="Sun Q."/>
            <person name="Kim S."/>
        </authorList>
    </citation>
    <scope>NUCLEOTIDE SEQUENCE</scope>
    <source>
        <strain evidence="7">KCTC 12710</strain>
    </source>
</reference>
<accession>A0A918R9G0</accession>
<keyword evidence="8" id="KW-1185">Reference proteome</keyword>
<dbReference type="SUPFAM" id="SSF48452">
    <property type="entry name" value="TPR-like"/>
    <property type="match status" value="1"/>
</dbReference>
<dbReference type="InterPro" id="IPR019734">
    <property type="entry name" value="TPR_rpt"/>
</dbReference>
<dbReference type="PANTHER" id="PTHR22550:SF14">
    <property type="entry name" value="VWFA DOMAIN-CONTAINING PROTEIN"/>
    <property type="match status" value="1"/>
</dbReference>
<dbReference type="InterPro" id="IPR002035">
    <property type="entry name" value="VWF_A"/>
</dbReference>
<reference evidence="7" key="1">
    <citation type="journal article" date="2014" name="Int. J. Syst. Evol. Microbiol.">
        <title>Complete genome sequence of Corynebacterium casei LMG S-19264T (=DSM 44701T), isolated from a smear-ripened cheese.</title>
        <authorList>
            <consortium name="US DOE Joint Genome Institute (JGI-PGF)"/>
            <person name="Walter F."/>
            <person name="Albersmeier A."/>
            <person name="Kalinowski J."/>
            <person name="Ruckert C."/>
        </authorList>
    </citation>
    <scope>NUCLEOTIDE SEQUENCE</scope>
    <source>
        <strain evidence="7">KCTC 12710</strain>
    </source>
</reference>
<proteinExistence type="predicted"/>
<gene>
    <name evidence="7" type="ORF">GCM10007028_32690</name>
</gene>
<dbReference type="InterPro" id="IPR011990">
    <property type="entry name" value="TPR-like_helical_dom_sf"/>
</dbReference>
<feature type="compositionally biased region" description="Basic and acidic residues" evidence="4">
    <location>
        <begin position="490"/>
        <end position="528"/>
    </location>
</feature>
<dbReference type="InterPro" id="IPR050768">
    <property type="entry name" value="UPF0353/GerABKA_families"/>
</dbReference>
<evidence type="ECO:0000256" key="5">
    <source>
        <dbReference type="SAM" id="Phobius"/>
    </source>
</evidence>
<organism evidence="7 8">
    <name type="scientific">Algibacter mikhailovii</name>
    <dbReference type="NCBI Taxonomy" id="425498"/>
    <lineage>
        <taxon>Bacteria</taxon>
        <taxon>Pseudomonadati</taxon>
        <taxon>Bacteroidota</taxon>
        <taxon>Flavobacteriia</taxon>
        <taxon>Flavobacteriales</taxon>
        <taxon>Flavobacteriaceae</taxon>
        <taxon>Algibacter</taxon>
    </lineage>
</organism>
<feature type="transmembrane region" description="Helical" evidence="5">
    <location>
        <begin position="20"/>
        <end position="38"/>
    </location>
</feature>
<evidence type="ECO:0000256" key="1">
    <source>
        <dbReference type="ARBA" id="ARBA00022737"/>
    </source>
</evidence>
<dbReference type="InterPro" id="IPR036465">
    <property type="entry name" value="vWFA_dom_sf"/>
</dbReference>
<sequence>MTQNIEHINWEDFHFLRIEYLYMGIGAVLVLIIGFLFYKESNAWKKHIAPHLRPYVIKKGTSWKSYLIRASVILMFIIGIISFLGPTWNQIKAPAKKVESQFVIALDLSKSMLAEDVSPNRLERAKFKIRDLLEAGPRAATNLLVYAGSTHTAIPFTTDYKIILDQLDGLQPKMMPAQGTEYNGLFKKMDTLFNENKAQGKILLVTDDLEDLSLEQVSVFLQDNNVQLFIYPLASQSGAKIPTTKQNSALNIPKLNALSEMEAVDILEITLDDSDVKDLAKAISDDLVFEDQTNQEEEDWQDNGYWLIFPLAFIFMFSFRKGWSINLIILALFLQSCSKNTTKEATKFKFKDLWYTKAYQAQQDYDSENYLKAASGFDDPMHKGVAYYKGGDYLSAESAFKKDTTVNGLYNLGLTYAKLGKLDASQAVFEKVLQKDPSNENASSNLKQIITAKDKMASQQEESNIKNDKKAAKNKQNKSPEDLSGGGQEATKKDMEKERLEETTETDKRKGKEMDELPEDFKSGKGELPKNILMRKVDDDPALFLTRKFKYQVKKGIVEVQKTEASW</sequence>
<evidence type="ECO:0000256" key="2">
    <source>
        <dbReference type="ARBA" id="ARBA00022803"/>
    </source>
</evidence>
<dbReference type="RefSeq" id="WP_189362510.1">
    <property type="nucleotide sequence ID" value="NZ_BMWZ01000009.1"/>
</dbReference>